<dbReference type="Pfam" id="PF22612">
    <property type="entry name" value="GH113"/>
    <property type="match status" value="1"/>
</dbReference>
<dbReference type="EMBL" id="FNBG01000002">
    <property type="protein sequence ID" value="SDE80548.1"/>
    <property type="molecule type" value="Genomic_DNA"/>
</dbReference>
<evidence type="ECO:0000313" key="1">
    <source>
        <dbReference type="EMBL" id="SDE80548.1"/>
    </source>
</evidence>
<dbReference type="InterPro" id="IPR055151">
    <property type="entry name" value="GH113"/>
</dbReference>
<dbReference type="CDD" id="cd19606">
    <property type="entry name" value="GH113-like"/>
    <property type="match status" value="1"/>
</dbReference>
<dbReference type="SUPFAM" id="SSF51445">
    <property type="entry name" value="(Trans)glycosidases"/>
    <property type="match status" value="1"/>
</dbReference>
<evidence type="ECO:0000313" key="2">
    <source>
        <dbReference type="Proteomes" id="UP000198972"/>
    </source>
</evidence>
<accession>A0A1G7FX95</accession>
<dbReference type="OrthoDB" id="9773531at2"/>
<dbReference type="RefSeq" id="WP_091226737.1">
    <property type="nucleotide sequence ID" value="NZ_FNBG01000002.1"/>
</dbReference>
<dbReference type="AlphaFoldDB" id="A0A1G7FX95"/>
<evidence type="ECO:0008006" key="3">
    <source>
        <dbReference type="Google" id="ProtNLM"/>
    </source>
</evidence>
<gene>
    <name evidence="1" type="ORF">SAMN04488542_102192</name>
</gene>
<dbReference type="Gene3D" id="3.20.20.80">
    <property type="entry name" value="Glycosidases"/>
    <property type="match status" value="1"/>
</dbReference>
<proteinExistence type="predicted"/>
<sequence>MKQTEHYVAGMTWGFMGIRGTWGIEAASSSMEVMAKTTGINWTTIAFSALQATAFSTDIPYWEEPTVTDDEVKWSISKAKSLGLKVCLKPIVNCADGTWRAHINFFDKDVPCEPKWSDWFTSYSNYILHFAQIAEDTGCEMLCIGCEMVQTDRRENEWRQLISQVREVYSGILTYNCDKYQEDNVTWWDDLDLISSSGYYPIHDWDTQLDRIEAVVKKFNKPFIFMEAGCPSRIGSAAIPNDWNLQGEANETEQANYYRQMLSKCSTRDWVGGFMLWDWPAQLYDRSQSSSDDGYCVYGKEAEKVIREYYAAKLQSADALS</sequence>
<name>A0A1G7FX95_9BACL</name>
<keyword evidence="2" id="KW-1185">Reference proteome</keyword>
<dbReference type="InterPro" id="IPR017853">
    <property type="entry name" value="GH"/>
</dbReference>
<dbReference type="Proteomes" id="UP000198972">
    <property type="component" value="Unassembled WGS sequence"/>
</dbReference>
<dbReference type="STRING" id="670482.SAMN04488542_102192"/>
<protein>
    <recommendedName>
        <fullName evidence="3">1,4-beta-xylanase</fullName>
    </recommendedName>
</protein>
<reference evidence="1 2" key="1">
    <citation type="submission" date="2016-10" db="EMBL/GenBank/DDBJ databases">
        <authorList>
            <person name="de Groot N.N."/>
        </authorList>
    </citation>
    <scope>NUCLEOTIDE SEQUENCE [LARGE SCALE GENOMIC DNA]</scope>
    <source>
        <strain evidence="1 2">DSM 28129</strain>
    </source>
</reference>
<organism evidence="1 2">
    <name type="scientific">Fontibacillus panacisegetis</name>
    <dbReference type="NCBI Taxonomy" id="670482"/>
    <lineage>
        <taxon>Bacteria</taxon>
        <taxon>Bacillati</taxon>
        <taxon>Bacillota</taxon>
        <taxon>Bacilli</taxon>
        <taxon>Bacillales</taxon>
        <taxon>Paenibacillaceae</taxon>
        <taxon>Fontibacillus</taxon>
    </lineage>
</organism>